<dbReference type="EMBL" id="MCFE01000034">
    <property type="protein sequence ID" value="ORY04510.1"/>
    <property type="molecule type" value="Genomic_DNA"/>
</dbReference>
<organism evidence="2 3">
    <name type="scientific">Basidiobolus meristosporus CBS 931.73</name>
    <dbReference type="NCBI Taxonomy" id="1314790"/>
    <lineage>
        <taxon>Eukaryota</taxon>
        <taxon>Fungi</taxon>
        <taxon>Fungi incertae sedis</taxon>
        <taxon>Zoopagomycota</taxon>
        <taxon>Entomophthoromycotina</taxon>
        <taxon>Basidiobolomycetes</taxon>
        <taxon>Basidiobolales</taxon>
        <taxon>Basidiobolaceae</taxon>
        <taxon>Basidiobolus</taxon>
    </lineage>
</organism>
<proteinExistence type="predicted"/>
<evidence type="ECO:0000313" key="2">
    <source>
        <dbReference type="EMBL" id="ORY04510.1"/>
    </source>
</evidence>
<dbReference type="Proteomes" id="UP000193498">
    <property type="component" value="Unassembled WGS sequence"/>
</dbReference>
<comment type="caution">
    <text evidence="2">The sequence shown here is derived from an EMBL/GenBank/DDBJ whole genome shotgun (WGS) entry which is preliminary data.</text>
</comment>
<dbReference type="InParanoid" id="A0A1Y1Z2I9"/>
<gene>
    <name evidence="2" type="ORF">K493DRAFT_296951</name>
</gene>
<evidence type="ECO:0000313" key="3">
    <source>
        <dbReference type="Proteomes" id="UP000193498"/>
    </source>
</evidence>
<name>A0A1Y1Z2I9_9FUNG</name>
<reference evidence="2 3" key="1">
    <citation type="submission" date="2016-07" db="EMBL/GenBank/DDBJ databases">
        <title>Pervasive Adenine N6-methylation of Active Genes in Fungi.</title>
        <authorList>
            <consortium name="DOE Joint Genome Institute"/>
            <person name="Mondo S.J."/>
            <person name="Dannebaum R.O."/>
            <person name="Kuo R.C."/>
            <person name="Labutti K."/>
            <person name="Haridas S."/>
            <person name="Kuo A."/>
            <person name="Salamov A."/>
            <person name="Ahrendt S.R."/>
            <person name="Lipzen A."/>
            <person name="Sullivan W."/>
            <person name="Andreopoulos W.B."/>
            <person name="Clum A."/>
            <person name="Lindquist E."/>
            <person name="Daum C."/>
            <person name="Ramamoorthy G.K."/>
            <person name="Gryganskyi A."/>
            <person name="Culley D."/>
            <person name="Magnuson J.K."/>
            <person name="James T.Y."/>
            <person name="O'Malley M.A."/>
            <person name="Stajich J.E."/>
            <person name="Spatafora J.W."/>
            <person name="Visel A."/>
            <person name="Grigoriev I.V."/>
        </authorList>
    </citation>
    <scope>NUCLEOTIDE SEQUENCE [LARGE SCALE GENOMIC DNA]</scope>
    <source>
        <strain evidence="2 3">CBS 931.73</strain>
    </source>
</reference>
<dbReference type="AlphaFoldDB" id="A0A1Y1Z2I9"/>
<evidence type="ECO:0000256" key="1">
    <source>
        <dbReference type="SAM" id="MobiDB-lite"/>
    </source>
</evidence>
<accession>A0A1Y1Z2I9</accession>
<feature type="region of interest" description="Disordered" evidence="1">
    <location>
        <begin position="65"/>
        <end position="87"/>
    </location>
</feature>
<protein>
    <submittedName>
        <fullName evidence="2">Uncharacterized protein</fullName>
    </submittedName>
</protein>
<keyword evidence="3" id="KW-1185">Reference proteome</keyword>
<sequence>MTRKTNFNSVLTKFLYETFPGDKSKQKERFKLDPVFENRDYNHQAYLEEPADYWASSEITPRHEQQMLSRSSTFPQPPTVRDSNHGKKRYSIDSKLEDPGFLQVSSASSQCLENYLNQIIYLEKDKRQLVLERKTWKKRCVRAETEQVTQALEFKGWTGFTHAIHQNVAKLKVRYDSDLAKLRLLHQQRCESLISEVNLLTQVSETYRNQLLDHGIEPRLVSCEDTLDEDRRYIEERYRKLKSEPRQVLDDELDHTVEKLFQALTYELGNYSTNANHGQKFDLAASI</sequence>